<dbReference type="GO" id="GO:0016491">
    <property type="term" value="F:oxidoreductase activity"/>
    <property type="evidence" value="ECO:0007669"/>
    <property type="project" value="UniProtKB-KW"/>
</dbReference>
<dbReference type="Pfam" id="PF22725">
    <property type="entry name" value="GFO_IDH_MocA_C3"/>
    <property type="match status" value="1"/>
</dbReference>
<dbReference type="SUPFAM" id="SSF51735">
    <property type="entry name" value="NAD(P)-binding Rossmann-fold domains"/>
    <property type="match status" value="1"/>
</dbReference>
<dbReference type="InterPro" id="IPR000683">
    <property type="entry name" value="Gfo/Idh/MocA-like_OxRdtase_N"/>
</dbReference>
<name>A0A0F9W496_9ZZZZ</name>
<dbReference type="InterPro" id="IPR050463">
    <property type="entry name" value="Gfo/Idh/MocA_oxidrdct_glycsds"/>
</dbReference>
<dbReference type="GO" id="GO:0000166">
    <property type="term" value="F:nucleotide binding"/>
    <property type="evidence" value="ECO:0007669"/>
    <property type="project" value="InterPro"/>
</dbReference>
<keyword evidence="1" id="KW-0560">Oxidoreductase</keyword>
<proteinExistence type="predicted"/>
<comment type="caution">
    <text evidence="4">The sequence shown here is derived from an EMBL/GenBank/DDBJ whole genome shotgun (WGS) entry which is preliminary data.</text>
</comment>
<dbReference type="EMBL" id="LAZR01000003">
    <property type="protein sequence ID" value="KKO11190.1"/>
    <property type="molecule type" value="Genomic_DNA"/>
</dbReference>
<evidence type="ECO:0000256" key="1">
    <source>
        <dbReference type="ARBA" id="ARBA00023002"/>
    </source>
</evidence>
<reference evidence="4" key="1">
    <citation type="journal article" date="2015" name="Nature">
        <title>Complex archaea that bridge the gap between prokaryotes and eukaryotes.</title>
        <authorList>
            <person name="Spang A."/>
            <person name="Saw J.H."/>
            <person name="Jorgensen S.L."/>
            <person name="Zaremba-Niedzwiedzka K."/>
            <person name="Martijn J."/>
            <person name="Lind A.E."/>
            <person name="van Eijk R."/>
            <person name="Schleper C."/>
            <person name="Guy L."/>
            <person name="Ettema T.J."/>
        </authorList>
    </citation>
    <scope>NUCLEOTIDE SEQUENCE</scope>
</reference>
<dbReference type="PANTHER" id="PTHR43818">
    <property type="entry name" value="BCDNA.GH03377"/>
    <property type="match status" value="1"/>
</dbReference>
<evidence type="ECO:0000313" key="4">
    <source>
        <dbReference type="EMBL" id="KKO11190.1"/>
    </source>
</evidence>
<evidence type="ECO:0000259" key="3">
    <source>
        <dbReference type="Pfam" id="PF22725"/>
    </source>
</evidence>
<evidence type="ECO:0000259" key="2">
    <source>
        <dbReference type="Pfam" id="PF01408"/>
    </source>
</evidence>
<dbReference type="AlphaFoldDB" id="A0A0F9W496"/>
<sequence>MKEIRLGIIGVGQIGKIHLNEYKDIPGVKFVAAADLDEAALTEASENFGIERTTTDFRELLAADDIDAVDVCLHNNLHMPFTVAALEAGKDVYCEKPMAGAYVDAVKMLKTAKACGRKLSIQLGTLFDKETKVARRLIDAGRLGKVFHARSTGFRRRGRPFVDGYGTEQFVQKKVAAGGALYDMGVYHIARMLHLLGLPAVQRISGKVYQETDMDTARRESSGYDVEELGLGFVKFSDGITLDIIEAWAIHLDGFEGSSIVGSQGGIRLSPFSFHTTLDDVEMDAGFDLKGTDWRWRQLDEMQTAYDSPQSHWIAALRGDVDLLPTAETALATMLISEGIYLSDRLGREVTADEVLAESKSTAVKI</sequence>
<dbReference type="Pfam" id="PF01408">
    <property type="entry name" value="GFO_IDH_MocA"/>
    <property type="match status" value="1"/>
</dbReference>
<protein>
    <recommendedName>
        <fullName evidence="5">Gfo/Idh/MocA-like oxidoreductase N-terminal domain-containing protein</fullName>
    </recommendedName>
</protein>
<dbReference type="InterPro" id="IPR036291">
    <property type="entry name" value="NAD(P)-bd_dom_sf"/>
</dbReference>
<accession>A0A0F9W496</accession>
<organism evidence="4">
    <name type="scientific">marine sediment metagenome</name>
    <dbReference type="NCBI Taxonomy" id="412755"/>
    <lineage>
        <taxon>unclassified sequences</taxon>
        <taxon>metagenomes</taxon>
        <taxon>ecological metagenomes</taxon>
    </lineage>
</organism>
<dbReference type="InterPro" id="IPR055170">
    <property type="entry name" value="GFO_IDH_MocA-like_dom"/>
</dbReference>
<dbReference type="Gene3D" id="3.40.50.720">
    <property type="entry name" value="NAD(P)-binding Rossmann-like Domain"/>
    <property type="match status" value="1"/>
</dbReference>
<dbReference type="SUPFAM" id="SSF55347">
    <property type="entry name" value="Glyceraldehyde-3-phosphate dehydrogenase-like, C-terminal domain"/>
    <property type="match status" value="1"/>
</dbReference>
<gene>
    <name evidence="4" type="ORF">LCGC14_0016660</name>
</gene>
<dbReference type="Gene3D" id="3.30.360.10">
    <property type="entry name" value="Dihydrodipicolinate Reductase, domain 2"/>
    <property type="match status" value="1"/>
</dbReference>
<feature type="domain" description="GFO/IDH/MocA-like oxidoreductase" evidence="3">
    <location>
        <begin position="134"/>
        <end position="268"/>
    </location>
</feature>
<feature type="domain" description="Gfo/Idh/MocA-like oxidoreductase N-terminal" evidence="2">
    <location>
        <begin position="4"/>
        <end position="121"/>
    </location>
</feature>
<dbReference type="PANTHER" id="PTHR43818:SF11">
    <property type="entry name" value="BCDNA.GH03377"/>
    <property type="match status" value="1"/>
</dbReference>
<evidence type="ECO:0008006" key="5">
    <source>
        <dbReference type="Google" id="ProtNLM"/>
    </source>
</evidence>